<name>A0A8K0WYQ4_9PEZI</name>
<protein>
    <recommendedName>
        <fullName evidence="4">Secreted protein</fullName>
    </recommendedName>
</protein>
<organism evidence="2 3">
    <name type="scientific">Plectosphaerella cucumerina</name>
    <dbReference type="NCBI Taxonomy" id="40658"/>
    <lineage>
        <taxon>Eukaryota</taxon>
        <taxon>Fungi</taxon>
        <taxon>Dikarya</taxon>
        <taxon>Ascomycota</taxon>
        <taxon>Pezizomycotina</taxon>
        <taxon>Sordariomycetes</taxon>
        <taxon>Hypocreomycetidae</taxon>
        <taxon>Glomerellales</taxon>
        <taxon>Plectosphaerellaceae</taxon>
        <taxon>Plectosphaerella</taxon>
    </lineage>
</organism>
<keyword evidence="3" id="KW-1185">Reference proteome</keyword>
<dbReference type="Proteomes" id="UP000813385">
    <property type="component" value="Unassembled WGS sequence"/>
</dbReference>
<comment type="caution">
    <text evidence="2">The sequence shown here is derived from an EMBL/GenBank/DDBJ whole genome shotgun (WGS) entry which is preliminary data.</text>
</comment>
<keyword evidence="1" id="KW-0732">Signal</keyword>
<evidence type="ECO:0008006" key="4">
    <source>
        <dbReference type="Google" id="ProtNLM"/>
    </source>
</evidence>
<evidence type="ECO:0000313" key="2">
    <source>
        <dbReference type="EMBL" id="KAH7347117.1"/>
    </source>
</evidence>
<gene>
    <name evidence="2" type="ORF">B0T11DRAFT_139527</name>
</gene>
<sequence>MTLLQFSALTCVALSRPCPRDHTKAPRRLRHFWPLGTPALVRGSSGGVCGPLTWHCAGAEVDGQTGHLDSSRLTIQPELTCPDNAAVPGQSTAVIVDLGAKFEADRPPVRTVQPPSLLYLDTFWNF</sequence>
<dbReference type="EMBL" id="JAGPXD010000007">
    <property type="protein sequence ID" value="KAH7347117.1"/>
    <property type="molecule type" value="Genomic_DNA"/>
</dbReference>
<accession>A0A8K0WYQ4</accession>
<evidence type="ECO:0000313" key="3">
    <source>
        <dbReference type="Proteomes" id="UP000813385"/>
    </source>
</evidence>
<dbReference type="AlphaFoldDB" id="A0A8K0WYQ4"/>
<proteinExistence type="predicted"/>
<feature type="signal peptide" evidence="1">
    <location>
        <begin position="1"/>
        <end position="15"/>
    </location>
</feature>
<evidence type="ECO:0000256" key="1">
    <source>
        <dbReference type="SAM" id="SignalP"/>
    </source>
</evidence>
<reference evidence="2" key="1">
    <citation type="journal article" date="2021" name="Nat. Commun.">
        <title>Genetic determinants of endophytism in the Arabidopsis root mycobiome.</title>
        <authorList>
            <person name="Mesny F."/>
            <person name="Miyauchi S."/>
            <person name="Thiergart T."/>
            <person name="Pickel B."/>
            <person name="Atanasova L."/>
            <person name="Karlsson M."/>
            <person name="Huettel B."/>
            <person name="Barry K.W."/>
            <person name="Haridas S."/>
            <person name="Chen C."/>
            <person name="Bauer D."/>
            <person name="Andreopoulos W."/>
            <person name="Pangilinan J."/>
            <person name="LaButti K."/>
            <person name="Riley R."/>
            <person name="Lipzen A."/>
            <person name="Clum A."/>
            <person name="Drula E."/>
            <person name="Henrissat B."/>
            <person name="Kohler A."/>
            <person name="Grigoriev I.V."/>
            <person name="Martin F.M."/>
            <person name="Hacquard S."/>
        </authorList>
    </citation>
    <scope>NUCLEOTIDE SEQUENCE</scope>
    <source>
        <strain evidence="2">MPI-CAGE-AT-0016</strain>
    </source>
</reference>
<feature type="chain" id="PRO_5035451410" description="Secreted protein" evidence="1">
    <location>
        <begin position="16"/>
        <end position="126"/>
    </location>
</feature>